<comment type="caution">
    <text evidence="1">The sequence shown here is derived from an EMBL/GenBank/DDBJ whole genome shotgun (WGS) entry which is preliminary data.</text>
</comment>
<reference evidence="1" key="1">
    <citation type="submission" date="2022-11" db="EMBL/GenBank/DDBJ databases">
        <authorList>
            <person name="Kikuchi T."/>
        </authorList>
    </citation>
    <scope>NUCLEOTIDE SEQUENCE</scope>
    <source>
        <strain evidence="1">PS1010</strain>
    </source>
</reference>
<name>A0A9P1N4Z1_9PELO</name>
<dbReference type="AlphaFoldDB" id="A0A9P1N4Z1"/>
<accession>A0A9P1N4Z1</accession>
<proteinExistence type="predicted"/>
<protein>
    <submittedName>
        <fullName evidence="1">Uncharacterized protein</fullName>
    </submittedName>
</protein>
<evidence type="ECO:0000313" key="2">
    <source>
        <dbReference type="Proteomes" id="UP001152747"/>
    </source>
</evidence>
<dbReference type="Proteomes" id="UP001152747">
    <property type="component" value="Unassembled WGS sequence"/>
</dbReference>
<evidence type="ECO:0000313" key="1">
    <source>
        <dbReference type="EMBL" id="CAI5451283.1"/>
    </source>
</evidence>
<gene>
    <name evidence="1" type="ORF">CAMP_LOCUS13920</name>
</gene>
<keyword evidence="2" id="KW-1185">Reference proteome</keyword>
<sequence length="105" mass="12804">MKGFSETEKCRKNHLFEWYFEFSVISRCSKIARFWLKFAQKVDFWYEYMRKRQRHTFEEDWASSLSILEQKIINVSSEVHLFYLAPLSSTDSTIARFFSNIFKFS</sequence>
<organism evidence="1 2">
    <name type="scientific">Caenorhabditis angaria</name>
    <dbReference type="NCBI Taxonomy" id="860376"/>
    <lineage>
        <taxon>Eukaryota</taxon>
        <taxon>Metazoa</taxon>
        <taxon>Ecdysozoa</taxon>
        <taxon>Nematoda</taxon>
        <taxon>Chromadorea</taxon>
        <taxon>Rhabditida</taxon>
        <taxon>Rhabditina</taxon>
        <taxon>Rhabditomorpha</taxon>
        <taxon>Rhabditoidea</taxon>
        <taxon>Rhabditidae</taxon>
        <taxon>Peloderinae</taxon>
        <taxon>Caenorhabditis</taxon>
    </lineage>
</organism>
<dbReference type="EMBL" id="CANHGI010000005">
    <property type="protein sequence ID" value="CAI5451283.1"/>
    <property type="molecule type" value="Genomic_DNA"/>
</dbReference>